<proteinExistence type="predicted"/>
<dbReference type="RefSeq" id="WP_153452489.1">
    <property type="nucleotide sequence ID" value="NZ_WEGJ01000009.1"/>
</dbReference>
<comment type="caution">
    <text evidence="1">The sequence shown here is derived from an EMBL/GenBank/DDBJ whole genome shotgun (WGS) entry which is preliminary data.</text>
</comment>
<evidence type="ECO:0000313" key="2">
    <source>
        <dbReference type="Proteomes" id="UP000466345"/>
    </source>
</evidence>
<protein>
    <submittedName>
        <fullName evidence="1">Uncharacterized protein</fullName>
    </submittedName>
</protein>
<accession>A0A7K0CIP8</accession>
<dbReference type="OrthoDB" id="4250947at2"/>
<dbReference type="AlphaFoldDB" id="A0A7K0CIP8"/>
<organism evidence="1 2">
    <name type="scientific">Streptomyces smaragdinus</name>
    <dbReference type="NCBI Taxonomy" id="2585196"/>
    <lineage>
        <taxon>Bacteria</taxon>
        <taxon>Bacillati</taxon>
        <taxon>Actinomycetota</taxon>
        <taxon>Actinomycetes</taxon>
        <taxon>Kitasatosporales</taxon>
        <taxon>Streptomycetaceae</taxon>
        <taxon>Streptomyces</taxon>
    </lineage>
</organism>
<name>A0A7K0CIP8_9ACTN</name>
<gene>
    <name evidence="1" type="ORF">SRB5_30310</name>
</gene>
<evidence type="ECO:0000313" key="1">
    <source>
        <dbReference type="EMBL" id="MQY12892.1"/>
    </source>
</evidence>
<keyword evidence="2" id="KW-1185">Reference proteome</keyword>
<dbReference type="EMBL" id="WEGJ01000009">
    <property type="protein sequence ID" value="MQY12892.1"/>
    <property type="molecule type" value="Genomic_DNA"/>
</dbReference>
<reference evidence="1 2" key="1">
    <citation type="submission" date="2019-10" db="EMBL/GenBank/DDBJ databases">
        <title>Streptomyces smaragdinus sp. nov. and Streptomyces fabii sp. nov., isolated from the gut of fungus growing-termite Macrotermes natalensis.</title>
        <authorList>
            <person name="Schwitalla J."/>
            <person name="Benndorf R."/>
            <person name="Martin K."/>
            <person name="De Beer W."/>
            <person name="Kaster A.-K."/>
            <person name="Vollmers J."/>
            <person name="Poulsen M."/>
            <person name="Beemelmanns C."/>
        </authorList>
    </citation>
    <scope>NUCLEOTIDE SEQUENCE [LARGE SCALE GENOMIC DNA]</scope>
    <source>
        <strain evidence="1 2">RB5</strain>
    </source>
</reference>
<dbReference type="Proteomes" id="UP000466345">
    <property type="component" value="Unassembled WGS sequence"/>
</dbReference>
<sequence length="71" mass="7619">MSLLTKIGDAVLEKLVPEARAQAACVTCGTNCASYKQYKCVDTVNYVRCCYAAGGACSAPYCGSWYYCAHC</sequence>